<keyword evidence="3" id="KW-1185">Reference proteome</keyword>
<reference evidence="2 3" key="1">
    <citation type="journal article" date="2019" name="Microb. Cell Fact.">
        <title>Exploring novel herbicidin analogues by transcriptional regulator overexpression and MS/MS molecular networking.</title>
        <authorList>
            <person name="Shi Y."/>
            <person name="Gu R."/>
            <person name="Li Y."/>
            <person name="Wang X."/>
            <person name="Ren W."/>
            <person name="Li X."/>
            <person name="Wang L."/>
            <person name="Xie Y."/>
            <person name="Hong B."/>
        </authorList>
    </citation>
    <scope>NUCLEOTIDE SEQUENCE [LARGE SCALE GENOMIC DNA]</scope>
    <source>
        <strain evidence="2 3">US-43</strain>
    </source>
</reference>
<dbReference type="EMBL" id="VOKX01000097">
    <property type="protein sequence ID" value="KAB7837267.1"/>
    <property type="molecule type" value="Genomic_DNA"/>
</dbReference>
<evidence type="ECO:0000313" key="2">
    <source>
        <dbReference type="EMBL" id="KAB7837267.1"/>
    </source>
</evidence>
<accession>A0A5N5W3F5</accession>
<evidence type="ECO:0000313" key="3">
    <source>
        <dbReference type="Proteomes" id="UP000327000"/>
    </source>
</evidence>
<feature type="non-terminal residue" evidence="2">
    <location>
        <position position="73"/>
    </location>
</feature>
<protein>
    <submittedName>
        <fullName evidence="2">Uncharacterized protein</fullName>
    </submittedName>
</protein>
<proteinExistence type="predicted"/>
<dbReference type="Proteomes" id="UP000327000">
    <property type="component" value="Unassembled WGS sequence"/>
</dbReference>
<dbReference type="AlphaFoldDB" id="A0A5N5W3F5"/>
<evidence type="ECO:0000256" key="1">
    <source>
        <dbReference type="SAM" id="MobiDB-lite"/>
    </source>
</evidence>
<organism evidence="2 3">
    <name type="scientific">Streptomyces mobaraensis</name>
    <name type="common">Streptoverticillium mobaraense</name>
    <dbReference type="NCBI Taxonomy" id="35621"/>
    <lineage>
        <taxon>Bacteria</taxon>
        <taxon>Bacillati</taxon>
        <taxon>Actinomycetota</taxon>
        <taxon>Actinomycetes</taxon>
        <taxon>Kitasatosporales</taxon>
        <taxon>Streptomycetaceae</taxon>
        <taxon>Streptomyces</taxon>
    </lineage>
</organism>
<feature type="compositionally biased region" description="Basic residues" evidence="1">
    <location>
        <begin position="14"/>
        <end position="29"/>
    </location>
</feature>
<gene>
    <name evidence="2" type="ORF">FRZ00_23810</name>
</gene>
<sequence>MEGGCGPRLPRTSAARRRRRPGRRRPGRRRPWEGSSPRGGRGRFLGVVATRGRVDQVASSLCRRSAGVSQPSV</sequence>
<feature type="region of interest" description="Disordered" evidence="1">
    <location>
        <begin position="1"/>
        <end position="45"/>
    </location>
</feature>
<name>A0A5N5W3F5_STRMB</name>
<comment type="caution">
    <text evidence="2">The sequence shown here is derived from an EMBL/GenBank/DDBJ whole genome shotgun (WGS) entry which is preliminary data.</text>
</comment>